<comment type="caution">
    <text evidence="3">The sequence shown here is derived from an EMBL/GenBank/DDBJ whole genome shotgun (WGS) entry which is preliminary data.</text>
</comment>
<dbReference type="SUPFAM" id="SSF89447">
    <property type="entry name" value="AbrB/MazE/MraZ-like"/>
    <property type="match status" value="1"/>
</dbReference>
<dbReference type="NCBIfam" id="TIGR01439">
    <property type="entry name" value="lp_hng_hel_AbrB"/>
    <property type="match status" value="1"/>
</dbReference>
<keyword evidence="4" id="KW-1185">Reference proteome</keyword>
<dbReference type="Pfam" id="PF04014">
    <property type="entry name" value="MazE_antitoxin"/>
    <property type="match status" value="1"/>
</dbReference>
<keyword evidence="1" id="KW-0238">DNA-binding</keyword>
<evidence type="ECO:0000313" key="3">
    <source>
        <dbReference type="EMBL" id="GGR61006.1"/>
    </source>
</evidence>
<accession>A0ABQ2RVH8</accession>
<dbReference type="RefSeq" id="WP_189065195.1">
    <property type="nucleotide sequence ID" value="NZ_BMQM01000015.1"/>
</dbReference>
<dbReference type="EMBL" id="BMQM01000015">
    <property type="protein sequence ID" value="GGR61006.1"/>
    <property type="molecule type" value="Genomic_DNA"/>
</dbReference>
<evidence type="ECO:0000256" key="1">
    <source>
        <dbReference type="PROSITE-ProRule" id="PRU01076"/>
    </source>
</evidence>
<dbReference type="InterPro" id="IPR037914">
    <property type="entry name" value="SpoVT-AbrB_sf"/>
</dbReference>
<proteinExistence type="predicted"/>
<dbReference type="InterPro" id="IPR007159">
    <property type="entry name" value="SpoVT-AbrB_dom"/>
</dbReference>
<reference evidence="4" key="1">
    <citation type="journal article" date="2019" name="Int. J. Syst. Evol. Microbiol.">
        <title>The Global Catalogue of Microorganisms (GCM) 10K type strain sequencing project: providing services to taxonomists for standard genome sequencing and annotation.</title>
        <authorList>
            <consortium name="The Broad Institute Genomics Platform"/>
            <consortium name="The Broad Institute Genome Sequencing Center for Infectious Disease"/>
            <person name="Wu L."/>
            <person name="Ma J."/>
        </authorList>
    </citation>
    <scope>NUCLEOTIDE SEQUENCE [LARGE SCALE GENOMIC DNA]</scope>
    <source>
        <strain evidence="4">JCM 31404</strain>
    </source>
</reference>
<dbReference type="SMART" id="SM00966">
    <property type="entry name" value="SpoVT_AbrB"/>
    <property type="match status" value="1"/>
</dbReference>
<evidence type="ECO:0000259" key="2">
    <source>
        <dbReference type="PROSITE" id="PS51740"/>
    </source>
</evidence>
<gene>
    <name evidence="3" type="ORF">GCM10008959_23610</name>
</gene>
<organism evidence="3 4">
    <name type="scientific">Deinococcus seoulensis</name>
    <dbReference type="NCBI Taxonomy" id="1837379"/>
    <lineage>
        <taxon>Bacteria</taxon>
        <taxon>Thermotogati</taxon>
        <taxon>Deinococcota</taxon>
        <taxon>Deinococci</taxon>
        <taxon>Deinococcales</taxon>
        <taxon>Deinococcaceae</taxon>
        <taxon>Deinococcus</taxon>
    </lineage>
</organism>
<dbReference type="Proteomes" id="UP000634308">
    <property type="component" value="Unassembled WGS sequence"/>
</dbReference>
<name>A0ABQ2RVH8_9DEIO</name>
<feature type="domain" description="SpoVT-AbrB" evidence="2">
    <location>
        <begin position="11"/>
        <end position="56"/>
    </location>
</feature>
<dbReference type="PROSITE" id="PS51740">
    <property type="entry name" value="SPOVT_ABRB"/>
    <property type="match status" value="1"/>
</dbReference>
<evidence type="ECO:0000313" key="4">
    <source>
        <dbReference type="Proteomes" id="UP000634308"/>
    </source>
</evidence>
<sequence length="76" mass="8085">MSGGVTEAQEVHSASLGPKYRVIVPKAVRQILNVEEGDTLLFVVENGTVQVTSRAQMIQALHGSTPDEGDTDESSC</sequence>
<dbReference type="Gene3D" id="2.10.260.10">
    <property type="match status" value="1"/>
</dbReference>
<protein>
    <recommendedName>
        <fullName evidence="2">SpoVT-AbrB domain-containing protein</fullName>
    </recommendedName>
</protein>